<feature type="transmembrane region" description="Helical" evidence="3">
    <location>
        <begin position="45"/>
        <end position="74"/>
    </location>
</feature>
<feature type="transmembrane region" description="Helical" evidence="3">
    <location>
        <begin position="15"/>
        <end position="33"/>
    </location>
</feature>
<name>A0A378NS73_9FIRM</name>
<proteinExistence type="inferred from homology"/>
<dbReference type="EMBL" id="UGPP01000001">
    <property type="protein sequence ID" value="STY70687.1"/>
    <property type="molecule type" value="Genomic_DNA"/>
</dbReference>
<dbReference type="RefSeq" id="WP_008538446.1">
    <property type="nucleotide sequence ID" value="NZ_UGPP01000001.1"/>
</dbReference>
<dbReference type="PIRSF" id="PIRSF016661">
    <property type="entry name" value="BioY"/>
    <property type="match status" value="1"/>
</dbReference>
<dbReference type="Proteomes" id="UP000255234">
    <property type="component" value="Unassembled WGS sequence"/>
</dbReference>
<dbReference type="Pfam" id="PF02632">
    <property type="entry name" value="BioY"/>
    <property type="match status" value="1"/>
</dbReference>
<evidence type="ECO:0000313" key="5">
    <source>
        <dbReference type="Proteomes" id="UP000255234"/>
    </source>
</evidence>
<keyword evidence="2 3" id="KW-0472">Membrane</keyword>
<evidence type="ECO:0000313" key="4">
    <source>
        <dbReference type="EMBL" id="STY70687.1"/>
    </source>
</evidence>
<sequence>MILTKKKEILSTKSMILSALFVALIAIGAFIKVPVPVCPFTLQLLFTTLAGLLLGANLGFVSVCVYIIIGLIGIPIFTEGGGPGYIFQPTFGYLIGFAFGAYVAGYLTQNRTKLSFIYLLCVNFLNLLIVYAFGMVYVYIINNFYLNTPIGIWPVVLYCFLLAVPGDIVLCILAAILGKKLIPNLKHYK</sequence>
<dbReference type="PANTHER" id="PTHR34295:SF1">
    <property type="entry name" value="BIOTIN TRANSPORTER BIOY"/>
    <property type="match status" value="1"/>
</dbReference>
<dbReference type="GO" id="GO:0015225">
    <property type="term" value="F:biotin transmembrane transporter activity"/>
    <property type="evidence" value="ECO:0007669"/>
    <property type="project" value="UniProtKB-UniRule"/>
</dbReference>
<feature type="transmembrane region" description="Helical" evidence="3">
    <location>
        <begin position="86"/>
        <end position="104"/>
    </location>
</feature>
<dbReference type="PANTHER" id="PTHR34295">
    <property type="entry name" value="BIOTIN TRANSPORTER BIOY"/>
    <property type="match status" value="1"/>
</dbReference>
<dbReference type="AlphaFoldDB" id="A0A378NS73"/>
<dbReference type="GO" id="GO:0005886">
    <property type="term" value="C:plasma membrane"/>
    <property type="evidence" value="ECO:0007669"/>
    <property type="project" value="UniProtKB-SubCell"/>
</dbReference>
<evidence type="ECO:0000256" key="3">
    <source>
        <dbReference type="SAM" id="Phobius"/>
    </source>
</evidence>
<keyword evidence="2" id="KW-1003">Cell membrane</keyword>
<keyword evidence="3" id="KW-0812">Transmembrane</keyword>
<dbReference type="Gene3D" id="1.10.1760.20">
    <property type="match status" value="1"/>
</dbReference>
<accession>A0A378NS73</accession>
<organism evidence="4 5">
    <name type="scientific">Megamonas hypermegale</name>
    <dbReference type="NCBI Taxonomy" id="158847"/>
    <lineage>
        <taxon>Bacteria</taxon>
        <taxon>Bacillati</taxon>
        <taxon>Bacillota</taxon>
        <taxon>Negativicutes</taxon>
        <taxon>Selenomonadales</taxon>
        <taxon>Selenomonadaceae</taxon>
        <taxon>Megamonas</taxon>
    </lineage>
</organism>
<evidence type="ECO:0000256" key="1">
    <source>
        <dbReference type="ARBA" id="ARBA00010692"/>
    </source>
</evidence>
<comment type="similarity">
    <text evidence="1 2">Belongs to the BioY family.</text>
</comment>
<dbReference type="GeneID" id="62778146"/>
<dbReference type="STRING" id="1122216.GCA_000423385_01081"/>
<reference evidence="4 5" key="1">
    <citation type="submission" date="2018-06" db="EMBL/GenBank/DDBJ databases">
        <authorList>
            <consortium name="Pathogen Informatics"/>
            <person name="Doyle S."/>
        </authorList>
    </citation>
    <scope>NUCLEOTIDE SEQUENCE [LARGE SCALE GENOMIC DNA]</scope>
    <source>
        <strain evidence="4 5">NCTC10571</strain>
    </source>
</reference>
<keyword evidence="2" id="KW-0813">Transport</keyword>
<feature type="transmembrane region" description="Helical" evidence="3">
    <location>
        <begin position="116"/>
        <end position="140"/>
    </location>
</feature>
<dbReference type="InterPro" id="IPR003784">
    <property type="entry name" value="BioY"/>
</dbReference>
<keyword evidence="3" id="KW-1133">Transmembrane helix</keyword>
<evidence type="ECO:0000256" key="2">
    <source>
        <dbReference type="PIRNR" id="PIRNR016661"/>
    </source>
</evidence>
<comment type="subcellular location">
    <subcellularLocation>
        <location evidence="2">Cell membrane</location>
        <topology evidence="2">Multi-pass membrane protein</topology>
    </subcellularLocation>
</comment>
<gene>
    <name evidence="4" type="primary">bioY</name>
    <name evidence="4" type="ORF">NCTC10571_00829</name>
</gene>
<protein>
    <recommendedName>
        <fullName evidence="2">Biotin transporter</fullName>
    </recommendedName>
</protein>
<feature type="transmembrane region" description="Helical" evidence="3">
    <location>
        <begin position="152"/>
        <end position="177"/>
    </location>
</feature>